<proteinExistence type="predicted"/>
<evidence type="ECO:0000313" key="2">
    <source>
        <dbReference type="WBParaSite" id="SMUV_0000653001-mRNA-1"/>
    </source>
</evidence>
<keyword evidence="1" id="KW-1185">Reference proteome</keyword>
<name>A0A0N5APF5_9BILA</name>
<protein>
    <submittedName>
        <fullName evidence="2">Uncharacterized protein</fullName>
    </submittedName>
</protein>
<dbReference type="WBParaSite" id="SMUV_0000653001-mRNA-1">
    <property type="protein sequence ID" value="SMUV_0000653001-mRNA-1"/>
    <property type="gene ID" value="SMUV_0000653001"/>
</dbReference>
<evidence type="ECO:0000313" key="1">
    <source>
        <dbReference type="Proteomes" id="UP000046393"/>
    </source>
</evidence>
<reference evidence="2" key="1">
    <citation type="submission" date="2017-02" db="UniProtKB">
        <authorList>
            <consortium name="WormBaseParasite"/>
        </authorList>
    </citation>
    <scope>IDENTIFICATION</scope>
</reference>
<sequence length="181" mass="21299">MAKKCLAKVKAVYATWAMETISKKEMKPSTGFDYAARLMQKTRIKLTVTEAPEEDRELVFIQLLITTVRWLSTALRVVLDWTTTFGRRSSAQRPRRFVEFFEEHRNYFGHRRSQRLEERLELHRLGKRQLLKLQNKYGAAVVGGCLLEFEDSTDFAAEQRMLKFEFFERIFEISGCDCSLQ</sequence>
<dbReference type="AlphaFoldDB" id="A0A0N5APF5"/>
<dbReference type="Proteomes" id="UP000046393">
    <property type="component" value="Unplaced"/>
</dbReference>
<accession>A0A0N5APF5</accession>
<organism evidence="1 2">
    <name type="scientific">Syphacia muris</name>
    <dbReference type="NCBI Taxonomy" id="451379"/>
    <lineage>
        <taxon>Eukaryota</taxon>
        <taxon>Metazoa</taxon>
        <taxon>Ecdysozoa</taxon>
        <taxon>Nematoda</taxon>
        <taxon>Chromadorea</taxon>
        <taxon>Rhabditida</taxon>
        <taxon>Spirurina</taxon>
        <taxon>Oxyuridomorpha</taxon>
        <taxon>Oxyuroidea</taxon>
        <taxon>Oxyuridae</taxon>
        <taxon>Syphacia</taxon>
    </lineage>
</organism>